<protein>
    <submittedName>
        <fullName evidence="2">Mammalian cell entry related protein</fullName>
    </submittedName>
</protein>
<feature type="domain" description="Mce/MlaD" evidence="1">
    <location>
        <begin position="43"/>
        <end position="139"/>
    </location>
</feature>
<dbReference type="OrthoDB" id="9806984at2"/>
<dbReference type="eggNOG" id="COG1463">
    <property type="taxonomic scope" value="Bacteria"/>
</dbReference>
<evidence type="ECO:0000313" key="3">
    <source>
        <dbReference type="Proteomes" id="UP000001935"/>
    </source>
</evidence>
<dbReference type="InterPro" id="IPR052336">
    <property type="entry name" value="MlaD_Phospholipid_Transporter"/>
</dbReference>
<evidence type="ECO:0000259" key="1">
    <source>
        <dbReference type="Pfam" id="PF02470"/>
    </source>
</evidence>
<sequence length="322" mass="34210">MARRFDPRVVGAFVLSAIALGVVAAVYLGAGRLLQRRVRFVAVFSEDLAGLETDAPVKFRGVPVGRVSSIHLSMESATEPLRELRMPVVIELNQTRIQEMGGRIDLADPEAMRTLIRHGLRARLALESFLSNRRYVDLDILPTAPPATPSPIPLPYPEIPVYAEPGWAALQADVSKLLTKLHALDLEGLVADLRRAASSIDRAAARVDAAAAAVPPALGTAQAAVASVGEALGDAARAFESNLPPLATDARAAAVQLRATLERADGALRDVGALVDPASPVAWQLGATLAELQGAARALRHLAEDLDRDPSALVRGRAEVRR</sequence>
<name>Q2IEA1_ANADE</name>
<evidence type="ECO:0000313" key="2">
    <source>
        <dbReference type="EMBL" id="ABC82907.1"/>
    </source>
</evidence>
<dbReference type="Pfam" id="PF02470">
    <property type="entry name" value="MlaD"/>
    <property type="match status" value="1"/>
</dbReference>
<accession>Q2IEA1</accession>
<dbReference type="KEGG" id="ade:Adeh_3138"/>
<dbReference type="Proteomes" id="UP000001935">
    <property type="component" value="Chromosome"/>
</dbReference>
<dbReference type="STRING" id="290397.Adeh_3138"/>
<organism evidence="2 3">
    <name type="scientific">Anaeromyxobacter dehalogenans (strain 2CP-C)</name>
    <dbReference type="NCBI Taxonomy" id="290397"/>
    <lineage>
        <taxon>Bacteria</taxon>
        <taxon>Pseudomonadati</taxon>
        <taxon>Myxococcota</taxon>
        <taxon>Myxococcia</taxon>
        <taxon>Myxococcales</taxon>
        <taxon>Cystobacterineae</taxon>
        <taxon>Anaeromyxobacteraceae</taxon>
        <taxon>Anaeromyxobacter</taxon>
    </lineage>
</organism>
<proteinExistence type="predicted"/>
<dbReference type="HOGENOM" id="CLU_013850_2_1_7"/>
<dbReference type="InterPro" id="IPR003399">
    <property type="entry name" value="Mce/MlaD"/>
</dbReference>
<dbReference type="AlphaFoldDB" id="Q2IEA1"/>
<dbReference type="RefSeq" id="WP_011422189.1">
    <property type="nucleotide sequence ID" value="NC_007760.1"/>
</dbReference>
<dbReference type="EMBL" id="CP000251">
    <property type="protein sequence ID" value="ABC82907.1"/>
    <property type="molecule type" value="Genomic_DNA"/>
</dbReference>
<reference evidence="2 3" key="1">
    <citation type="submission" date="2006-01" db="EMBL/GenBank/DDBJ databases">
        <title>Complete sequence of Anaeromyxobacter dehalogenans 2CP-C.</title>
        <authorList>
            <consortium name="US DOE Joint Genome Institute"/>
            <person name="Copeland A."/>
            <person name="Lucas S."/>
            <person name="Lapidus A."/>
            <person name="Barry K."/>
            <person name="Detter J.C."/>
            <person name="Glavina T."/>
            <person name="Hammon N."/>
            <person name="Israni S."/>
            <person name="Pitluck S."/>
            <person name="Brettin T."/>
            <person name="Bruce D."/>
            <person name="Han C."/>
            <person name="Tapia R."/>
            <person name="Gilna P."/>
            <person name="Kiss H."/>
            <person name="Schmutz J."/>
            <person name="Larimer F."/>
            <person name="Land M."/>
            <person name="Kyrpides N."/>
            <person name="Anderson I."/>
            <person name="Sanford R.A."/>
            <person name="Ritalahti K.M."/>
            <person name="Thomas H.S."/>
            <person name="Kirby J.R."/>
            <person name="Zhulin I.B."/>
            <person name="Loeffler F.E."/>
            <person name="Richardson P."/>
        </authorList>
    </citation>
    <scope>NUCLEOTIDE SEQUENCE [LARGE SCALE GENOMIC DNA]</scope>
    <source>
        <strain evidence="2 3">2CP-C</strain>
    </source>
</reference>
<dbReference type="PANTHER" id="PTHR33371:SF4">
    <property type="entry name" value="INTERMEMBRANE PHOSPHOLIPID TRANSPORT SYSTEM BINDING PROTEIN MLAD"/>
    <property type="match status" value="1"/>
</dbReference>
<gene>
    <name evidence="2" type="ordered locus">Adeh_3138</name>
</gene>
<dbReference type="PANTHER" id="PTHR33371">
    <property type="entry name" value="INTERMEMBRANE PHOSPHOLIPID TRANSPORT SYSTEM BINDING PROTEIN MLAD-RELATED"/>
    <property type="match status" value="1"/>
</dbReference>